<dbReference type="OrthoDB" id="1939300at2759"/>
<dbReference type="Proteomes" id="UP000029120">
    <property type="component" value="Unassembled WGS sequence"/>
</dbReference>
<feature type="compositionally biased region" description="Basic residues" evidence="1">
    <location>
        <begin position="385"/>
        <end position="399"/>
    </location>
</feature>
<protein>
    <recommendedName>
        <fullName evidence="2">DUF4283 domain-containing protein</fullName>
    </recommendedName>
</protein>
<dbReference type="Gramene" id="KFK24399">
    <property type="protein sequence ID" value="KFK24399"/>
    <property type="gene ID" value="AALP_AAs74350U000100"/>
</dbReference>
<dbReference type="AlphaFoldDB" id="A0A087G3E7"/>
<dbReference type="GO" id="GO:0003676">
    <property type="term" value="F:nucleic acid binding"/>
    <property type="evidence" value="ECO:0007669"/>
    <property type="project" value="InterPro"/>
</dbReference>
<dbReference type="EMBL" id="KL969011">
    <property type="protein sequence ID" value="KFK24399.1"/>
    <property type="molecule type" value="Genomic_DNA"/>
</dbReference>
<evidence type="ECO:0000313" key="3">
    <source>
        <dbReference type="EMBL" id="KFK24399.1"/>
    </source>
</evidence>
<feature type="compositionally biased region" description="Low complexity" evidence="1">
    <location>
        <begin position="413"/>
        <end position="425"/>
    </location>
</feature>
<feature type="region of interest" description="Disordered" evidence="1">
    <location>
        <begin position="458"/>
        <end position="491"/>
    </location>
</feature>
<gene>
    <name evidence="3" type="ORF">AALP_AAs74350U000100</name>
</gene>
<dbReference type="Gene3D" id="4.10.60.10">
    <property type="entry name" value="Zinc finger, CCHC-type"/>
    <property type="match status" value="1"/>
</dbReference>
<feature type="compositionally biased region" description="Basic residues" evidence="1">
    <location>
        <begin position="1"/>
        <end position="13"/>
    </location>
</feature>
<evidence type="ECO:0000256" key="1">
    <source>
        <dbReference type="SAM" id="MobiDB-lite"/>
    </source>
</evidence>
<feature type="compositionally biased region" description="Low complexity" evidence="1">
    <location>
        <begin position="458"/>
        <end position="473"/>
    </location>
</feature>
<sequence>MGHNKLKKHKKISPSKQNSTPSKSKLGLNFSVLAAPSPAVVPLAGYQAITTPISPSQVQDGSSIDLAKNSVTISVPNVTEIASPVADLEQMVTQSSAEEVKDNEAAPTLVDAAELAGQVADKANTSARPADSWCSLVKGTTKPLRKKGKAFTLESGEACVMIPNYVIERNKSSWDCFVLGQFYSDPPSQGTLHSIVNGIWSKQYRDISVSKMEGHSFLFRIPNRITRDRVITQRLWQIQGQTLFVAKWEPGLVQAKPELASAPIWLELRKVPFQFFHEEGLERIAGLVGDPKFLHPLTANKTNLEVAKVFTIIDPRKPLPEAVNVQFESGEICRVLVSSPWMPPICEHCKEVGHSIKRCKLVPKSCKECQSSEHEANNCPTANRPLHKGKKTRCGRSKSKVWAEKPQAKNPTSSVQVLPPSQSSLGNVKDFAAGETSRPIQRDNPPDPDPDLVVSKSISSSEAEVDSSDVSCSDMEEEEYGELLDGNSRGSTSRLNGKLLLDVYCLQEVAIA</sequence>
<dbReference type="SUPFAM" id="SSF57756">
    <property type="entry name" value="Retrovirus zinc finger-like domains"/>
    <property type="match status" value="1"/>
</dbReference>
<name>A0A087G3E7_ARAAL</name>
<feature type="region of interest" description="Disordered" evidence="1">
    <location>
        <begin position="1"/>
        <end position="24"/>
    </location>
</feature>
<organism evidence="3 4">
    <name type="scientific">Arabis alpina</name>
    <name type="common">Alpine rock-cress</name>
    <dbReference type="NCBI Taxonomy" id="50452"/>
    <lineage>
        <taxon>Eukaryota</taxon>
        <taxon>Viridiplantae</taxon>
        <taxon>Streptophyta</taxon>
        <taxon>Embryophyta</taxon>
        <taxon>Tracheophyta</taxon>
        <taxon>Spermatophyta</taxon>
        <taxon>Magnoliopsida</taxon>
        <taxon>eudicotyledons</taxon>
        <taxon>Gunneridae</taxon>
        <taxon>Pentapetalae</taxon>
        <taxon>rosids</taxon>
        <taxon>malvids</taxon>
        <taxon>Brassicales</taxon>
        <taxon>Brassicaceae</taxon>
        <taxon>Arabideae</taxon>
        <taxon>Arabis</taxon>
    </lineage>
</organism>
<evidence type="ECO:0000259" key="2">
    <source>
        <dbReference type="Pfam" id="PF14111"/>
    </source>
</evidence>
<keyword evidence="4" id="KW-1185">Reference proteome</keyword>
<accession>A0A087G3E7</accession>
<dbReference type="InterPro" id="IPR040256">
    <property type="entry name" value="At4g02000-like"/>
</dbReference>
<dbReference type="InterPro" id="IPR025558">
    <property type="entry name" value="DUF4283"/>
</dbReference>
<reference evidence="4" key="1">
    <citation type="journal article" date="2015" name="Nat. Plants">
        <title>Genome expansion of Arabis alpina linked with retrotransposition and reduced symmetric DNA methylation.</title>
        <authorList>
            <person name="Willing E.M."/>
            <person name="Rawat V."/>
            <person name="Mandakova T."/>
            <person name="Maumus F."/>
            <person name="James G.V."/>
            <person name="Nordstroem K.J."/>
            <person name="Becker C."/>
            <person name="Warthmann N."/>
            <person name="Chica C."/>
            <person name="Szarzynska B."/>
            <person name="Zytnicki M."/>
            <person name="Albani M.C."/>
            <person name="Kiefer C."/>
            <person name="Bergonzi S."/>
            <person name="Castaings L."/>
            <person name="Mateos J.L."/>
            <person name="Berns M.C."/>
            <person name="Bujdoso N."/>
            <person name="Piofczyk T."/>
            <person name="de Lorenzo L."/>
            <person name="Barrero-Sicilia C."/>
            <person name="Mateos I."/>
            <person name="Piednoel M."/>
            <person name="Hagmann J."/>
            <person name="Chen-Min-Tao R."/>
            <person name="Iglesias-Fernandez R."/>
            <person name="Schuster S.C."/>
            <person name="Alonso-Blanco C."/>
            <person name="Roudier F."/>
            <person name="Carbonero P."/>
            <person name="Paz-Ares J."/>
            <person name="Davis S.J."/>
            <person name="Pecinka A."/>
            <person name="Quesneville H."/>
            <person name="Colot V."/>
            <person name="Lysak M.A."/>
            <person name="Weigel D."/>
            <person name="Coupland G."/>
            <person name="Schneeberger K."/>
        </authorList>
    </citation>
    <scope>NUCLEOTIDE SEQUENCE [LARGE SCALE GENOMIC DNA]</scope>
    <source>
        <strain evidence="4">cv. Pajares</strain>
    </source>
</reference>
<dbReference type="eggNOG" id="KOG1075">
    <property type="taxonomic scope" value="Eukaryota"/>
</dbReference>
<evidence type="ECO:0000313" key="4">
    <source>
        <dbReference type="Proteomes" id="UP000029120"/>
    </source>
</evidence>
<dbReference type="PANTHER" id="PTHR31286:SF55">
    <property type="entry name" value="DUF4283 DOMAIN-CONTAINING PROTEIN"/>
    <property type="match status" value="1"/>
</dbReference>
<feature type="domain" description="DUF4283" evidence="2">
    <location>
        <begin position="171"/>
        <end position="252"/>
    </location>
</feature>
<feature type="region of interest" description="Disordered" evidence="1">
    <location>
        <begin position="373"/>
        <end position="428"/>
    </location>
</feature>
<dbReference type="PANTHER" id="PTHR31286">
    <property type="entry name" value="GLYCINE-RICH CELL WALL STRUCTURAL PROTEIN 1.8-LIKE"/>
    <property type="match status" value="1"/>
</dbReference>
<dbReference type="InterPro" id="IPR036875">
    <property type="entry name" value="Znf_CCHC_sf"/>
</dbReference>
<dbReference type="Pfam" id="PF14111">
    <property type="entry name" value="DUF4283"/>
    <property type="match status" value="1"/>
</dbReference>
<proteinExistence type="predicted"/>
<dbReference type="GO" id="GO:0008270">
    <property type="term" value="F:zinc ion binding"/>
    <property type="evidence" value="ECO:0007669"/>
    <property type="project" value="InterPro"/>
</dbReference>